<evidence type="ECO:0000256" key="5">
    <source>
        <dbReference type="ARBA" id="ARBA00023277"/>
    </source>
</evidence>
<dbReference type="PANTHER" id="PTHR46193">
    <property type="entry name" value="6-PHOSPHOGLUCONATE PHOSPHATASE"/>
    <property type="match status" value="1"/>
</dbReference>
<keyword evidence="4" id="KW-0460">Magnesium</keyword>
<proteinExistence type="inferred from homology"/>
<dbReference type="SFLD" id="SFLDS00003">
    <property type="entry name" value="Haloacid_Dehalogenase"/>
    <property type="match status" value="1"/>
</dbReference>
<evidence type="ECO:0000313" key="6">
    <source>
        <dbReference type="EMBL" id="TCP03357.1"/>
    </source>
</evidence>
<dbReference type="InterPro" id="IPR023198">
    <property type="entry name" value="PGP-like_dom2"/>
</dbReference>
<dbReference type="InterPro" id="IPR051600">
    <property type="entry name" value="Beta-PGM-like"/>
</dbReference>
<reference evidence="6 7" key="1">
    <citation type="submission" date="2019-03" db="EMBL/GenBank/DDBJ databases">
        <title>Genomic Encyclopedia of Type Strains, Phase IV (KMG-IV): sequencing the most valuable type-strain genomes for metagenomic binning, comparative biology and taxonomic classification.</title>
        <authorList>
            <person name="Goeker M."/>
        </authorList>
    </citation>
    <scope>NUCLEOTIDE SEQUENCE [LARGE SCALE GENOMIC DNA]</scope>
    <source>
        <strain evidence="6 7">DSM 1709</strain>
    </source>
</reference>
<dbReference type="GO" id="GO:0046872">
    <property type="term" value="F:metal ion binding"/>
    <property type="evidence" value="ECO:0007669"/>
    <property type="project" value="UniProtKB-KW"/>
</dbReference>
<gene>
    <name evidence="6" type="ORF">EV684_10477</name>
</gene>
<comment type="caution">
    <text evidence="6">The sequence shown here is derived from an EMBL/GenBank/DDBJ whole genome shotgun (WGS) entry which is preliminary data.</text>
</comment>
<keyword evidence="3" id="KW-0479">Metal-binding</keyword>
<dbReference type="Proteomes" id="UP000295106">
    <property type="component" value="Unassembled WGS sequence"/>
</dbReference>
<dbReference type="CDD" id="cd07505">
    <property type="entry name" value="HAD_BPGM-like"/>
    <property type="match status" value="1"/>
</dbReference>
<dbReference type="GeneID" id="99685784"/>
<sequence>MPARRHAALLLDMDGTLIDSMPIHQQAWGRWHAELGLPFDDARFFEQTAGRANDEVLLGLFPAMPAAERAALAERKEALYREAAAGALQYIAGAQAFLQQARAAGFKLAVCTASPAANLQIVFERFGLDRLVDTVASPADGLRGKPHPDIFVEAARRLGVAAADCLVFEDAPLGVEAARRAGMDAVALATTLPPSAFDGYPNLLATIPDFVGVDPTTFIPREPRHA</sequence>
<dbReference type="Gene3D" id="3.40.50.1000">
    <property type="entry name" value="HAD superfamily/HAD-like"/>
    <property type="match status" value="1"/>
</dbReference>
<keyword evidence="6" id="KW-0378">Hydrolase</keyword>
<evidence type="ECO:0000313" key="7">
    <source>
        <dbReference type="Proteomes" id="UP000295106"/>
    </source>
</evidence>
<dbReference type="Pfam" id="PF00702">
    <property type="entry name" value="Hydrolase"/>
    <property type="match status" value="1"/>
</dbReference>
<dbReference type="GO" id="GO:0016787">
    <property type="term" value="F:hydrolase activity"/>
    <property type="evidence" value="ECO:0007669"/>
    <property type="project" value="UniProtKB-KW"/>
</dbReference>
<dbReference type="OrthoDB" id="5293434at2"/>
<protein>
    <submittedName>
        <fullName evidence="6">HAD superfamily hydrolase (TIGR01509 family)</fullName>
    </submittedName>
</protein>
<evidence type="ECO:0000256" key="2">
    <source>
        <dbReference type="ARBA" id="ARBA00006171"/>
    </source>
</evidence>
<dbReference type="InterPro" id="IPR023214">
    <property type="entry name" value="HAD_sf"/>
</dbReference>
<accession>A0A4R2MF42</accession>
<dbReference type="PANTHER" id="PTHR46193:SF18">
    <property type="entry name" value="HEXITOL PHOSPHATASE B"/>
    <property type="match status" value="1"/>
</dbReference>
<evidence type="ECO:0000256" key="1">
    <source>
        <dbReference type="ARBA" id="ARBA00001946"/>
    </source>
</evidence>
<dbReference type="SFLD" id="SFLDG01135">
    <property type="entry name" value="C1.5.6:_HAD__Beta-PGM__Phospha"/>
    <property type="match status" value="1"/>
</dbReference>
<dbReference type="SFLD" id="SFLDG01129">
    <property type="entry name" value="C1.5:_HAD__Beta-PGM__Phosphata"/>
    <property type="match status" value="1"/>
</dbReference>
<dbReference type="InterPro" id="IPR006439">
    <property type="entry name" value="HAD-SF_hydro_IA"/>
</dbReference>
<dbReference type="EMBL" id="SLXD01000004">
    <property type="protein sequence ID" value="TCP03357.1"/>
    <property type="molecule type" value="Genomic_DNA"/>
</dbReference>
<dbReference type="NCBIfam" id="TIGR01509">
    <property type="entry name" value="HAD-SF-IA-v3"/>
    <property type="match status" value="1"/>
</dbReference>
<dbReference type="SUPFAM" id="SSF56784">
    <property type="entry name" value="HAD-like"/>
    <property type="match status" value="1"/>
</dbReference>
<comment type="similarity">
    <text evidence="2">Belongs to the HAD-like hydrolase superfamily. CbbY/CbbZ/Gph/YieH family.</text>
</comment>
<evidence type="ECO:0000256" key="4">
    <source>
        <dbReference type="ARBA" id="ARBA00022842"/>
    </source>
</evidence>
<dbReference type="InterPro" id="IPR036412">
    <property type="entry name" value="HAD-like_sf"/>
</dbReference>
<dbReference type="AlphaFoldDB" id="A0A4R2MF42"/>
<keyword evidence="5" id="KW-0119">Carbohydrate metabolism</keyword>
<dbReference type="RefSeq" id="WP_132645835.1">
    <property type="nucleotide sequence ID" value="NZ_CP181386.1"/>
</dbReference>
<comment type="cofactor">
    <cofactor evidence="1">
        <name>Mg(2+)</name>
        <dbReference type="ChEBI" id="CHEBI:18420"/>
    </cofactor>
</comment>
<evidence type="ECO:0000256" key="3">
    <source>
        <dbReference type="ARBA" id="ARBA00022723"/>
    </source>
</evidence>
<name>A0A4R2MF42_RUBGE</name>
<dbReference type="Gene3D" id="1.10.150.240">
    <property type="entry name" value="Putative phosphatase, domain 2"/>
    <property type="match status" value="1"/>
</dbReference>
<organism evidence="6 7">
    <name type="scientific">Rubrivivax gelatinosus</name>
    <name type="common">Rhodocyclus gelatinosus</name>
    <name type="synonym">Rhodopseudomonas gelatinosa</name>
    <dbReference type="NCBI Taxonomy" id="28068"/>
    <lineage>
        <taxon>Bacteria</taxon>
        <taxon>Pseudomonadati</taxon>
        <taxon>Pseudomonadota</taxon>
        <taxon>Betaproteobacteria</taxon>
        <taxon>Burkholderiales</taxon>
        <taxon>Sphaerotilaceae</taxon>
        <taxon>Rubrivivax</taxon>
    </lineage>
</organism>